<sequence>MGTLDATTSWVFNSPVELGLRSLCVLVELDPHRHDLQRLVLLDYLLVHSADVDGGPESIHPAVPQRGAEVLVRRAMLEPGLALYARRGLVSVTMDANGFSYGATDRGGCFLDSLRSRYVEALRSRASWIAASFGELETSEITRYVSSELDRWGGQFAEYRGSGRTP</sequence>
<protein>
    <recommendedName>
        <fullName evidence="3">Threonine efflux protein</fullName>
    </recommendedName>
</protein>
<organism evidence="1 2">
    <name type="scientific">Marinobacterium stanieri</name>
    <dbReference type="NCBI Taxonomy" id="49186"/>
    <lineage>
        <taxon>Bacteria</taxon>
        <taxon>Pseudomonadati</taxon>
        <taxon>Pseudomonadota</taxon>
        <taxon>Gammaproteobacteria</taxon>
        <taxon>Oceanospirillales</taxon>
        <taxon>Oceanospirillaceae</taxon>
        <taxon>Marinobacterium</taxon>
    </lineage>
</organism>
<dbReference type="STRING" id="49186.SAMN05421647_11382"/>
<dbReference type="EMBL" id="FTMN01000013">
    <property type="protein sequence ID" value="SIR00030.1"/>
    <property type="molecule type" value="Genomic_DNA"/>
</dbReference>
<keyword evidence="2" id="KW-1185">Reference proteome</keyword>
<dbReference type="InterPro" id="IPR046904">
    <property type="entry name" value="ABC-3C_MC2"/>
</dbReference>
<reference evidence="1 2" key="1">
    <citation type="submission" date="2017-01" db="EMBL/GenBank/DDBJ databases">
        <authorList>
            <person name="Mah S.A."/>
            <person name="Swanson W.J."/>
            <person name="Moy G.W."/>
            <person name="Vacquier V.D."/>
        </authorList>
    </citation>
    <scope>NUCLEOTIDE SEQUENCE [LARGE SCALE GENOMIC DNA]</scope>
    <source>
        <strain evidence="1 2">DSM 7027</strain>
    </source>
</reference>
<dbReference type="AlphaFoldDB" id="A0A1N6XCN1"/>
<evidence type="ECO:0000313" key="1">
    <source>
        <dbReference type="EMBL" id="SIR00030.1"/>
    </source>
</evidence>
<gene>
    <name evidence="1" type="ORF">SAMN05421647_11382</name>
</gene>
<proteinExistence type="predicted"/>
<dbReference type="Proteomes" id="UP000186895">
    <property type="component" value="Unassembled WGS sequence"/>
</dbReference>
<dbReference type="Pfam" id="PF20288">
    <property type="entry name" value="MC2"/>
    <property type="match status" value="1"/>
</dbReference>
<dbReference type="RefSeq" id="WP_076466152.1">
    <property type="nucleotide sequence ID" value="NZ_FTMN01000013.1"/>
</dbReference>
<evidence type="ECO:0008006" key="3">
    <source>
        <dbReference type="Google" id="ProtNLM"/>
    </source>
</evidence>
<accession>A0A1N6XCN1</accession>
<name>A0A1N6XCN1_9GAMM</name>
<evidence type="ECO:0000313" key="2">
    <source>
        <dbReference type="Proteomes" id="UP000186895"/>
    </source>
</evidence>